<gene>
    <name evidence="1" type="ORF">SPELUC_LOCUS2772</name>
</gene>
<comment type="caution">
    <text evidence="1">The sequence shown here is derived from an EMBL/GenBank/DDBJ whole genome shotgun (WGS) entry which is preliminary data.</text>
</comment>
<dbReference type="Proteomes" id="UP000789366">
    <property type="component" value="Unassembled WGS sequence"/>
</dbReference>
<evidence type="ECO:0000313" key="1">
    <source>
        <dbReference type="EMBL" id="CAG8495781.1"/>
    </source>
</evidence>
<sequence>TAQDAMREINEENALVSVLVKDYAGQNYDFIVKIVEVIDGELYANAVDISFIDVPFSKLLSAHQSAHRNRNKAHDGKSSFDRSVTDLIINDCHSSKRVKVDDYNDHAEYIDSYYNNDKYSDEYSRNYTDESIEYRKNVISENREKMSNSKNLNKSKEKEIQSVVHNTKQ</sequence>
<keyword evidence="2" id="KW-1185">Reference proteome</keyword>
<name>A0ACA9KWN1_9GLOM</name>
<reference evidence="1" key="1">
    <citation type="submission" date="2021-06" db="EMBL/GenBank/DDBJ databases">
        <authorList>
            <person name="Kallberg Y."/>
            <person name="Tangrot J."/>
            <person name="Rosling A."/>
        </authorList>
    </citation>
    <scope>NUCLEOTIDE SEQUENCE</scope>
    <source>
        <strain evidence="1">28 12/20/2015</strain>
    </source>
</reference>
<feature type="non-terminal residue" evidence="1">
    <location>
        <position position="1"/>
    </location>
</feature>
<evidence type="ECO:0000313" key="2">
    <source>
        <dbReference type="Proteomes" id="UP000789366"/>
    </source>
</evidence>
<organism evidence="1 2">
    <name type="scientific">Cetraspora pellucida</name>
    <dbReference type="NCBI Taxonomy" id="1433469"/>
    <lineage>
        <taxon>Eukaryota</taxon>
        <taxon>Fungi</taxon>
        <taxon>Fungi incertae sedis</taxon>
        <taxon>Mucoromycota</taxon>
        <taxon>Glomeromycotina</taxon>
        <taxon>Glomeromycetes</taxon>
        <taxon>Diversisporales</taxon>
        <taxon>Gigasporaceae</taxon>
        <taxon>Cetraspora</taxon>
    </lineage>
</organism>
<accession>A0ACA9KWN1</accession>
<proteinExistence type="predicted"/>
<protein>
    <submittedName>
        <fullName evidence="1">9705_t:CDS:1</fullName>
    </submittedName>
</protein>
<dbReference type="EMBL" id="CAJVPW010001953">
    <property type="protein sequence ID" value="CAG8495781.1"/>
    <property type="molecule type" value="Genomic_DNA"/>
</dbReference>